<sequence>MSSRNMPQMKPLTTAERRSANANFTSSSRPRAASGEENNRRGSTTTSHTRKQSANMGTSGERRTEKREVRERESEVRRTRSPLKHSSESRVNARSRAEKQARDVERPSRSAPSTKSTPEPVQMPWDPQASLVPHTTAPLATRISIPPLASTAPAALQPTPLAQLSLELQEKAVLEDLLFVFMGFEGQYIRFSEAYNPHEEKERLVGPQFRILPGLDPSLRDLTKSMLKTATHYIAVDACVEVLSRQEYGSVNHALCAAIRRLLKDYLTLIAQLEHQLLTNDSFTLHVLNLHTKQTSHLLFQLYTTGIELLKANGILEDEKDDDDSADDDSNDFENILESLREGGNTTKKLCKGGSVLGLITKRLSSMSGDPAARTLLTTLLREASRPYMAMLNEWLHHGGIRDPHSEFLIKEQKSIKRERLDQDYTDEYWEKRYTIRDALVPPQLDAVKDKVLLAGKYLNVVRECGGVDVSKIVQDAPTSFDDPRFLDNVSSSYAYANSSLLNLLLTTHQLPARLRSLKHYFFLDRSDFFTYFLEMGELELKKPAKHVNVGKLQSLLDLATRHSGSVAVEDPYKEDIKVQINDTGLTNWLMKIVNVQGLDQDAATATISNYTPANTAPITDDTNITGYQALVFDYAMPFPLSLVVSRVTLTRYQLLFRYLLSLKHLETELAKCWGEQGKNAAWKHRSRNPRIELWKRKAWTLRARMLVFVQQLIYYCTSEVIEPNWASLMSRLNEEGKEGAKGKSKATADDGSNPQVKRTVDELMQDHVDFLATCLKECMLTNSKLLRINNKIMSTCSMFASFTYSLSRYLITGDPDLVAQVNATFAAPNPSTAAKSSTRPPSRSGPAASVLIPSRTAASASHRPTTQFVYDPQRVDKMFDMLAKYEENFTRHLKILLDTLNYLAATETVVFLSLCARLTSAGEGLSGFQVPMGMEGIA</sequence>
<dbReference type="GO" id="GO:0043015">
    <property type="term" value="F:gamma-tubulin binding"/>
    <property type="evidence" value="ECO:0007669"/>
    <property type="project" value="InterPro"/>
</dbReference>
<protein>
    <recommendedName>
        <fullName evidence="5">Spindle pole body component</fullName>
    </recommendedName>
</protein>
<reference evidence="9" key="1">
    <citation type="submission" date="2020-01" db="EMBL/GenBank/DDBJ databases">
        <authorList>
            <consortium name="DOE Joint Genome Institute"/>
            <person name="Haridas S."/>
            <person name="Albert R."/>
            <person name="Binder M."/>
            <person name="Bloem J."/>
            <person name="Labutti K."/>
            <person name="Salamov A."/>
            <person name="Andreopoulos B."/>
            <person name="Baker S.E."/>
            <person name="Barry K."/>
            <person name="Bills G."/>
            <person name="Bluhm B.H."/>
            <person name="Cannon C."/>
            <person name="Castanera R."/>
            <person name="Culley D.E."/>
            <person name="Daum C."/>
            <person name="Ezra D."/>
            <person name="Gonzalez J.B."/>
            <person name="Henrissat B."/>
            <person name="Kuo A."/>
            <person name="Liang C."/>
            <person name="Lipzen A."/>
            <person name="Lutzoni F."/>
            <person name="Magnuson J."/>
            <person name="Mondo S."/>
            <person name="Nolan M."/>
            <person name="Ohm R."/>
            <person name="Pangilinan J."/>
            <person name="Park H.-J."/>
            <person name="Ramirez L."/>
            <person name="Alfaro M."/>
            <person name="Sun H."/>
            <person name="Tritt A."/>
            <person name="Yoshinaga Y."/>
            <person name="Zwiers L.-H."/>
            <person name="Turgeon B.G."/>
            <person name="Goodwin S.B."/>
            <person name="Spatafora J.W."/>
            <person name="Crous P.W."/>
            <person name="Grigoriev I.V."/>
        </authorList>
    </citation>
    <scope>NUCLEOTIDE SEQUENCE</scope>
    <source>
        <strain evidence="9">CBS 394.84</strain>
    </source>
</reference>
<evidence type="ECO:0000313" key="9">
    <source>
        <dbReference type="EMBL" id="KAF1844924.1"/>
    </source>
</evidence>
<dbReference type="InterPro" id="IPR041470">
    <property type="entry name" value="GCP_N"/>
</dbReference>
<dbReference type="EMBL" id="ML976616">
    <property type="protein sequence ID" value="KAF1844924.1"/>
    <property type="molecule type" value="Genomic_DNA"/>
</dbReference>
<organism evidence="9 10">
    <name type="scientific">Cucurbitaria berberidis CBS 394.84</name>
    <dbReference type="NCBI Taxonomy" id="1168544"/>
    <lineage>
        <taxon>Eukaryota</taxon>
        <taxon>Fungi</taxon>
        <taxon>Dikarya</taxon>
        <taxon>Ascomycota</taxon>
        <taxon>Pezizomycotina</taxon>
        <taxon>Dothideomycetes</taxon>
        <taxon>Pleosporomycetidae</taxon>
        <taxon>Pleosporales</taxon>
        <taxon>Pleosporineae</taxon>
        <taxon>Cucurbitariaceae</taxon>
        <taxon>Cucurbitaria</taxon>
    </lineage>
</organism>
<dbReference type="GO" id="GO:0005874">
    <property type="term" value="C:microtubule"/>
    <property type="evidence" value="ECO:0007669"/>
    <property type="project" value="UniProtKB-KW"/>
</dbReference>
<keyword evidence="10" id="KW-1185">Reference proteome</keyword>
<feature type="region of interest" description="Disordered" evidence="6">
    <location>
        <begin position="1"/>
        <end position="131"/>
    </location>
</feature>
<keyword evidence="2 5" id="KW-0963">Cytoplasm</keyword>
<dbReference type="GO" id="GO:0000930">
    <property type="term" value="C:gamma-tubulin complex"/>
    <property type="evidence" value="ECO:0007669"/>
    <property type="project" value="TreeGrafter"/>
</dbReference>
<feature type="compositionally biased region" description="Polar residues" evidence="6">
    <location>
        <begin position="830"/>
        <end position="842"/>
    </location>
</feature>
<evidence type="ECO:0000256" key="2">
    <source>
        <dbReference type="ARBA" id="ARBA00022490"/>
    </source>
</evidence>
<evidence type="ECO:0000256" key="5">
    <source>
        <dbReference type="RuleBase" id="RU363050"/>
    </source>
</evidence>
<dbReference type="Pfam" id="PF17681">
    <property type="entry name" value="GCP_N_terminal"/>
    <property type="match status" value="1"/>
</dbReference>
<dbReference type="InterPro" id="IPR007259">
    <property type="entry name" value="GCP"/>
</dbReference>
<name>A0A9P4L842_9PLEO</name>
<accession>A0A9P4L842</accession>
<dbReference type="RefSeq" id="XP_040787487.1">
    <property type="nucleotide sequence ID" value="XM_040928649.1"/>
</dbReference>
<evidence type="ECO:0000313" key="10">
    <source>
        <dbReference type="Proteomes" id="UP000800039"/>
    </source>
</evidence>
<feature type="compositionally biased region" description="Polar residues" evidence="6">
    <location>
        <begin position="20"/>
        <end position="29"/>
    </location>
</feature>
<feature type="compositionally biased region" description="Polar residues" evidence="6">
    <location>
        <begin position="41"/>
        <end position="58"/>
    </location>
</feature>
<evidence type="ECO:0000256" key="6">
    <source>
        <dbReference type="SAM" id="MobiDB-lite"/>
    </source>
</evidence>
<dbReference type="AlphaFoldDB" id="A0A9P4L842"/>
<dbReference type="GO" id="GO:0000922">
    <property type="term" value="C:spindle pole"/>
    <property type="evidence" value="ECO:0007669"/>
    <property type="project" value="InterPro"/>
</dbReference>
<dbReference type="PANTHER" id="PTHR19302">
    <property type="entry name" value="GAMMA TUBULIN COMPLEX PROTEIN"/>
    <property type="match status" value="1"/>
</dbReference>
<comment type="similarity">
    <text evidence="1 5">Belongs to the TUBGCP family.</text>
</comment>
<evidence type="ECO:0000256" key="1">
    <source>
        <dbReference type="ARBA" id="ARBA00010337"/>
    </source>
</evidence>
<feature type="compositionally biased region" description="Basic and acidic residues" evidence="6">
    <location>
        <begin position="95"/>
        <end position="108"/>
    </location>
</feature>
<feature type="domain" description="Gamma tubulin complex component protein N-terminal" evidence="8">
    <location>
        <begin position="174"/>
        <end position="506"/>
    </location>
</feature>
<comment type="subcellular location">
    <subcellularLocation>
        <location evidence="5">Cytoplasm</location>
        <location evidence="5">Cytoskeleton</location>
        <location evidence="5">Microtubule organizing center</location>
    </subcellularLocation>
</comment>
<dbReference type="Proteomes" id="UP000800039">
    <property type="component" value="Unassembled WGS sequence"/>
</dbReference>
<evidence type="ECO:0000256" key="4">
    <source>
        <dbReference type="ARBA" id="ARBA00023212"/>
    </source>
</evidence>
<feature type="compositionally biased region" description="Polar residues" evidence="6">
    <location>
        <begin position="110"/>
        <end position="119"/>
    </location>
</feature>
<evidence type="ECO:0000259" key="7">
    <source>
        <dbReference type="Pfam" id="PF04130"/>
    </source>
</evidence>
<dbReference type="GO" id="GO:0044732">
    <property type="term" value="C:mitotic spindle pole body"/>
    <property type="evidence" value="ECO:0007669"/>
    <property type="project" value="TreeGrafter"/>
</dbReference>
<dbReference type="GO" id="GO:0051321">
    <property type="term" value="P:meiotic cell cycle"/>
    <property type="evidence" value="ECO:0007669"/>
    <property type="project" value="TreeGrafter"/>
</dbReference>
<dbReference type="Gene3D" id="1.20.120.1900">
    <property type="entry name" value="Gamma-tubulin complex, C-terminal domain"/>
    <property type="match status" value="1"/>
</dbReference>
<dbReference type="GO" id="GO:0051011">
    <property type="term" value="F:microtubule minus-end binding"/>
    <property type="evidence" value="ECO:0007669"/>
    <property type="project" value="TreeGrafter"/>
</dbReference>
<dbReference type="GO" id="GO:0031122">
    <property type="term" value="P:cytoplasmic microtubule organization"/>
    <property type="evidence" value="ECO:0007669"/>
    <property type="project" value="TreeGrafter"/>
</dbReference>
<dbReference type="Pfam" id="PF04130">
    <property type="entry name" value="GCP_C_terminal"/>
    <property type="match status" value="1"/>
</dbReference>
<evidence type="ECO:0000256" key="3">
    <source>
        <dbReference type="ARBA" id="ARBA00022701"/>
    </source>
</evidence>
<gene>
    <name evidence="9" type="ORF">K460DRAFT_283350</name>
</gene>
<keyword evidence="3 5" id="KW-0493">Microtubule</keyword>
<feature type="region of interest" description="Disordered" evidence="6">
    <location>
        <begin position="829"/>
        <end position="849"/>
    </location>
</feature>
<dbReference type="PANTHER" id="PTHR19302:SF13">
    <property type="entry name" value="GAMMA-TUBULIN COMPLEX COMPONENT 2"/>
    <property type="match status" value="1"/>
</dbReference>
<dbReference type="GO" id="GO:0007020">
    <property type="term" value="P:microtubule nucleation"/>
    <property type="evidence" value="ECO:0007669"/>
    <property type="project" value="InterPro"/>
</dbReference>
<evidence type="ECO:0000259" key="8">
    <source>
        <dbReference type="Pfam" id="PF17681"/>
    </source>
</evidence>
<dbReference type="OrthoDB" id="2192946at2759"/>
<proteinExistence type="inferred from homology"/>
<dbReference type="GeneID" id="63845902"/>
<feature type="compositionally biased region" description="Basic and acidic residues" evidence="6">
    <location>
        <begin position="60"/>
        <end position="78"/>
    </location>
</feature>
<feature type="domain" description="Gamma tubulin complex component C-terminal" evidence="7">
    <location>
        <begin position="511"/>
        <end position="919"/>
    </location>
</feature>
<keyword evidence="4 5" id="KW-0206">Cytoskeleton</keyword>
<dbReference type="InterPro" id="IPR042241">
    <property type="entry name" value="GCP_C_sf"/>
</dbReference>
<comment type="caution">
    <text evidence="9">The sequence shown here is derived from an EMBL/GenBank/DDBJ whole genome shotgun (WGS) entry which is preliminary data.</text>
</comment>
<dbReference type="GO" id="GO:0000278">
    <property type="term" value="P:mitotic cell cycle"/>
    <property type="evidence" value="ECO:0007669"/>
    <property type="project" value="TreeGrafter"/>
</dbReference>
<dbReference type="GO" id="GO:0051225">
    <property type="term" value="P:spindle assembly"/>
    <property type="evidence" value="ECO:0007669"/>
    <property type="project" value="TreeGrafter"/>
</dbReference>
<dbReference type="InterPro" id="IPR040457">
    <property type="entry name" value="GCP_C"/>
</dbReference>